<dbReference type="GO" id="GO:0005524">
    <property type="term" value="F:ATP binding"/>
    <property type="evidence" value="ECO:0007669"/>
    <property type="project" value="InterPro"/>
</dbReference>
<reference evidence="3 5" key="1">
    <citation type="journal article" date="2015" name="Genome Announc.">
        <title>Draft Genome Sequence of Vibrio owensii Strain SH-14, Which Causes Shrimp Acute Hepatopancreatic Necrosis Disease.</title>
        <authorList>
            <person name="Liu L."/>
            <person name="Xiao J."/>
            <person name="Xia X."/>
            <person name="Pan Y."/>
            <person name="Yan S."/>
            <person name="Wang Y."/>
        </authorList>
    </citation>
    <scope>NUCLEOTIDE SEQUENCE [LARGE SCALE GENOMIC DNA]</scope>
    <source>
        <strain evidence="3 5">SH14</strain>
    </source>
</reference>
<protein>
    <recommendedName>
        <fullName evidence="6">DNA repair protein</fullName>
    </recommendedName>
</protein>
<accession>A0AAP9KC20</accession>
<keyword evidence="1" id="KW-0175">Coiled coil</keyword>
<dbReference type="SUPFAM" id="SSF89550">
    <property type="entry name" value="PHP domain-like"/>
    <property type="match status" value="1"/>
</dbReference>
<dbReference type="Proteomes" id="UP000390336">
    <property type="component" value="Chromosome 2"/>
</dbReference>
<dbReference type="Gene3D" id="3.40.50.300">
    <property type="entry name" value="P-loop containing nucleotide triphosphate hydrolases"/>
    <property type="match status" value="2"/>
</dbReference>
<evidence type="ECO:0000313" key="3">
    <source>
        <dbReference type="EMBL" id="QGH49166.1"/>
    </source>
</evidence>
<dbReference type="Proteomes" id="UP000272136">
    <property type="component" value="Chromosome 2"/>
</dbReference>
<dbReference type="RefSeq" id="WP_054823420.1">
    <property type="nucleotide sequence ID" value="NZ_CP033138.1"/>
</dbReference>
<gene>
    <name evidence="3" type="ORF">APZ19_18790</name>
    <name evidence="2" type="ORF">D0812_21760</name>
</gene>
<dbReference type="EMBL" id="CP045860">
    <property type="protein sequence ID" value="QGH49166.1"/>
    <property type="molecule type" value="Genomic_DNA"/>
</dbReference>
<dbReference type="InterPro" id="IPR016195">
    <property type="entry name" value="Pol/histidinol_Pase-like"/>
</dbReference>
<dbReference type="AlphaFoldDB" id="A0AAP9KC20"/>
<evidence type="ECO:0000313" key="4">
    <source>
        <dbReference type="Proteomes" id="UP000272136"/>
    </source>
</evidence>
<organism evidence="3 5">
    <name type="scientific">Vibrio owensii</name>
    <dbReference type="NCBI Taxonomy" id="696485"/>
    <lineage>
        <taxon>Bacteria</taxon>
        <taxon>Pseudomonadati</taxon>
        <taxon>Pseudomonadota</taxon>
        <taxon>Gammaproteobacteria</taxon>
        <taxon>Vibrionales</taxon>
        <taxon>Vibrionaceae</taxon>
        <taxon>Vibrio</taxon>
    </lineage>
</organism>
<sequence length="863" mass="99441">MVNSYNKYARGSEWRKWDLHLHTPYTNLNPYKANDEEFITKLKEEGIAAVALTNYYHFKEDEFELKKKLESEGITTFLNLELRCSYTNNDDKCCDIHVIFSDDVTKEELNKLLVKLDLNVGTSKKMAIDLQPNEIQVATVEFAHLYDILNDETLNLKGRCFIGFLSRGHGNARSSANFGTIYAKSDFLLHSSDKSENLIEDREFWLKQGRPLFQSSDAHDLDRIGAKFSWIKADPTFEGLKQVIYEPEERIRLQPTKPDYKPDYQVIDSLELNDLYIWSGKIKFNENLNTIIGGRSTGKSSLLASIAYKLGKFETLNAEHRSHIATSSSSVVLHWKDGKTNVDRDIDYFPQSYMHTLASDNDERNALIKGIVSKKDENNFLEQYSHFISSQKMALESLISTLFATQEEANSLKTELSELGDKAGIEAEIKKLEEQINQFNSNFSATEKLDYDEISAQIIKLNNYLSKGDTYSYELSALKKYDFFKDIDMSKLISHEKLQKDFTEKHNKLKETFEKNWSDFVSEKEKSLQDKIIDFKAEMALLVKDPTYIKGQQQISNNQAAIELSAKLKVEQEKLEKINKKITDNDKKIETLKSLITEISSAHNCYKEKATTLSETLRFMQSDLEVTVSCSFDKDRIEQILSDQLMQRSKEQKQLVLDFCEQYPDNPKGTVESLVQLAIDNSLECKGSHTPQSVLTQVLSSNTYRQDYELTYQNDKFQQMSQGKQAFVVLKLLLEFSDKTCPVLIDQPEDSLDNRAIYNELVEYLKQKKKDRQIILVTHNPNVVVSADAEQIIVANQHDVKSKNESDLKFQYVTGGIEHTREKEPKENIFLHSQGIRQHICEVLEGGNEAFKKREQKYQIINK</sequence>
<proteinExistence type="predicted"/>
<reference evidence="2 4" key="2">
    <citation type="submission" date="2018-10" db="EMBL/GenBank/DDBJ databases">
        <title>Whole Genome of Vibrio owensii strain 170502, isolated from Acute Hepatopancreatic Necrosis Disease (AHPND) shrimp.</title>
        <authorList>
            <person name="Yan M."/>
            <person name="Wang X."/>
            <person name="Wang Y."/>
        </authorList>
    </citation>
    <scope>NUCLEOTIDE SEQUENCE [LARGE SCALE GENOMIC DNA]</scope>
    <source>
        <strain evidence="2 4">1700302</strain>
    </source>
</reference>
<dbReference type="EMBL" id="CP033138">
    <property type="protein sequence ID" value="AYO17016.1"/>
    <property type="molecule type" value="Genomic_DNA"/>
</dbReference>
<name>A0AAP9KC20_9VIBR</name>
<dbReference type="Gene3D" id="3.20.20.140">
    <property type="entry name" value="Metal-dependent hydrolases"/>
    <property type="match status" value="1"/>
</dbReference>
<dbReference type="GO" id="GO:0006302">
    <property type="term" value="P:double-strand break repair"/>
    <property type="evidence" value="ECO:0007669"/>
    <property type="project" value="TreeGrafter"/>
</dbReference>
<feature type="coiled-coil region" evidence="1">
    <location>
        <begin position="422"/>
        <end position="449"/>
    </location>
</feature>
<reference evidence="3" key="3">
    <citation type="submission" date="2019-11" db="EMBL/GenBank/DDBJ databases">
        <title>Complete genome sequence of Vibrio owensii SH-14 isolated from shrimp with acute hepatopancreatic necrosis diease.</title>
        <authorList>
            <person name="Liang X."/>
            <person name="Wang Y."/>
        </authorList>
    </citation>
    <scope>NUCLEOTIDE SEQUENCE</scope>
    <source>
        <strain evidence="3">SH14</strain>
    </source>
</reference>
<dbReference type="NCBIfam" id="NF045780">
    <property type="entry name" value="TrlF_fam_ATP"/>
    <property type="match status" value="1"/>
</dbReference>
<dbReference type="SUPFAM" id="SSF52540">
    <property type="entry name" value="P-loop containing nucleoside triphosphate hydrolases"/>
    <property type="match status" value="1"/>
</dbReference>
<evidence type="ECO:0000313" key="5">
    <source>
        <dbReference type="Proteomes" id="UP000390336"/>
    </source>
</evidence>
<dbReference type="PANTHER" id="PTHR32182:SF22">
    <property type="entry name" value="ATP-DEPENDENT ENDONUCLEASE, OLD FAMILY-RELATED"/>
    <property type="match status" value="1"/>
</dbReference>
<evidence type="ECO:0000313" key="2">
    <source>
        <dbReference type="EMBL" id="AYO17016.1"/>
    </source>
</evidence>
<dbReference type="GO" id="GO:0000731">
    <property type="term" value="P:DNA synthesis involved in DNA repair"/>
    <property type="evidence" value="ECO:0007669"/>
    <property type="project" value="TreeGrafter"/>
</dbReference>
<evidence type="ECO:0000256" key="1">
    <source>
        <dbReference type="SAM" id="Coils"/>
    </source>
</evidence>
<evidence type="ECO:0008006" key="6">
    <source>
        <dbReference type="Google" id="ProtNLM"/>
    </source>
</evidence>
<keyword evidence="4" id="KW-1185">Reference proteome</keyword>
<dbReference type="InterPro" id="IPR054787">
    <property type="entry name" value="TrlF_ATPase"/>
</dbReference>
<dbReference type="InterPro" id="IPR027417">
    <property type="entry name" value="P-loop_NTPase"/>
</dbReference>
<dbReference type="PANTHER" id="PTHR32182">
    <property type="entry name" value="DNA REPLICATION AND REPAIR PROTEIN RECF"/>
    <property type="match status" value="1"/>
</dbReference>
<dbReference type="GO" id="GO:0016887">
    <property type="term" value="F:ATP hydrolysis activity"/>
    <property type="evidence" value="ECO:0007669"/>
    <property type="project" value="InterPro"/>
</dbReference>